<dbReference type="PANTHER" id="PTHR42910">
    <property type="entry name" value="TRANSPORTER SCO4007-RELATED"/>
    <property type="match status" value="1"/>
</dbReference>
<dbReference type="PANTHER" id="PTHR42910:SF1">
    <property type="entry name" value="MAJOR FACILITATOR SUPERFAMILY (MFS) PROFILE DOMAIN-CONTAINING PROTEIN"/>
    <property type="match status" value="1"/>
</dbReference>
<reference evidence="8" key="1">
    <citation type="journal article" date="2019" name="Int. J. Syst. Evol. Microbiol.">
        <title>The Global Catalogue of Microorganisms (GCM) 10K type strain sequencing project: providing services to taxonomists for standard genome sequencing and annotation.</title>
        <authorList>
            <consortium name="The Broad Institute Genomics Platform"/>
            <consortium name="The Broad Institute Genome Sequencing Center for Infectious Disease"/>
            <person name="Wu L."/>
            <person name="Ma J."/>
        </authorList>
    </citation>
    <scope>NUCLEOTIDE SEQUENCE [LARGE SCALE GENOMIC DNA]</scope>
    <source>
        <strain evidence="8">CCUG 56401</strain>
    </source>
</reference>
<proteinExistence type="predicted"/>
<sequence>MSVATGVVIANVYYAQPLEEALAHGMGVPAGRIGVVLALFQIGFALGLATLVPLGDLVERRRLLAVLVTACVAGLIGLSAAPSLPVLAVSAVVVGMSSVIAQVLIPFAAHLAAPHEQGRVVSTVMSGLLIGVLVSRTAAGLIAEVAGWRAVFALGAAATALTGVLLHVALPRIEPTTALPYPELLASVLTLVREEPVLRMRMALGAAGFAAFSAFWSSAGFLLARPPYSWSNAAIGGFALIGVVGAVVARVAGRLADGGRARATTGAAFAVVALSFAVLQPGATSVVALAVGVATMDLGVQAAHITNQSVIYRLRPGANSRITTAYMTAYMLAGAVGSGLSSTLVFPRWGWTGVCALGGAFGVAGLLLWCVDSSRRRR</sequence>
<evidence type="ECO:0000313" key="8">
    <source>
        <dbReference type="Proteomes" id="UP001597018"/>
    </source>
</evidence>
<accession>A0ABW3G2K0</accession>
<feature type="transmembrane region" description="Helical" evidence="5">
    <location>
        <begin position="203"/>
        <end position="224"/>
    </location>
</feature>
<dbReference type="InterPro" id="IPR020846">
    <property type="entry name" value="MFS_dom"/>
</dbReference>
<dbReference type="CDD" id="cd17324">
    <property type="entry name" value="MFS_NepI_like"/>
    <property type="match status" value="1"/>
</dbReference>
<evidence type="ECO:0000256" key="4">
    <source>
        <dbReference type="ARBA" id="ARBA00023136"/>
    </source>
</evidence>
<evidence type="ECO:0000256" key="1">
    <source>
        <dbReference type="ARBA" id="ARBA00004651"/>
    </source>
</evidence>
<dbReference type="Gene3D" id="1.20.1250.20">
    <property type="entry name" value="MFS general substrate transporter like domains"/>
    <property type="match status" value="1"/>
</dbReference>
<keyword evidence="2 5" id="KW-0812">Transmembrane</keyword>
<feature type="domain" description="Major facilitator superfamily (MFS) profile" evidence="6">
    <location>
        <begin position="1"/>
        <end position="377"/>
    </location>
</feature>
<dbReference type="EMBL" id="JBHTIW010000026">
    <property type="protein sequence ID" value="MFD0922917.1"/>
    <property type="molecule type" value="Genomic_DNA"/>
</dbReference>
<name>A0ABW3G2K0_9PSEU</name>
<evidence type="ECO:0000313" key="7">
    <source>
        <dbReference type="EMBL" id="MFD0922917.1"/>
    </source>
</evidence>
<feature type="transmembrane region" description="Helical" evidence="5">
    <location>
        <begin position="351"/>
        <end position="371"/>
    </location>
</feature>
<evidence type="ECO:0000256" key="3">
    <source>
        <dbReference type="ARBA" id="ARBA00022989"/>
    </source>
</evidence>
<feature type="transmembrane region" description="Helical" evidence="5">
    <location>
        <begin position="63"/>
        <end position="81"/>
    </location>
</feature>
<evidence type="ECO:0000256" key="5">
    <source>
        <dbReference type="SAM" id="Phobius"/>
    </source>
</evidence>
<dbReference type="Proteomes" id="UP001597018">
    <property type="component" value="Unassembled WGS sequence"/>
</dbReference>
<dbReference type="InterPro" id="IPR036259">
    <property type="entry name" value="MFS_trans_sf"/>
</dbReference>
<dbReference type="SUPFAM" id="SSF103473">
    <property type="entry name" value="MFS general substrate transporter"/>
    <property type="match status" value="1"/>
</dbReference>
<protein>
    <submittedName>
        <fullName evidence="7">MFS transporter</fullName>
    </submittedName>
</protein>
<keyword evidence="4 5" id="KW-0472">Membrane</keyword>
<comment type="caution">
    <text evidence="7">The sequence shown here is derived from an EMBL/GenBank/DDBJ whole genome shotgun (WGS) entry which is preliminary data.</text>
</comment>
<gene>
    <name evidence="7" type="ORF">ACFQ16_24495</name>
</gene>
<feature type="transmembrane region" description="Helical" evidence="5">
    <location>
        <begin position="230"/>
        <end position="249"/>
    </location>
</feature>
<feature type="transmembrane region" description="Helical" evidence="5">
    <location>
        <begin position="33"/>
        <end position="51"/>
    </location>
</feature>
<dbReference type="RefSeq" id="WP_263251423.1">
    <property type="nucleotide sequence ID" value="NZ_BAABLT010000055.1"/>
</dbReference>
<organism evidence="7 8">
    <name type="scientific">Saccharopolyspora rosea</name>
    <dbReference type="NCBI Taxonomy" id="524884"/>
    <lineage>
        <taxon>Bacteria</taxon>
        <taxon>Bacillati</taxon>
        <taxon>Actinomycetota</taxon>
        <taxon>Actinomycetes</taxon>
        <taxon>Pseudonocardiales</taxon>
        <taxon>Pseudonocardiaceae</taxon>
        <taxon>Saccharopolyspora</taxon>
    </lineage>
</organism>
<keyword evidence="8" id="KW-1185">Reference proteome</keyword>
<evidence type="ECO:0000259" key="6">
    <source>
        <dbReference type="PROSITE" id="PS50850"/>
    </source>
</evidence>
<keyword evidence="3 5" id="KW-1133">Transmembrane helix</keyword>
<feature type="transmembrane region" description="Helical" evidence="5">
    <location>
        <begin position="87"/>
        <end position="108"/>
    </location>
</feature>
<evidence type="ECO:0000256" key="2">
    <source>
        <dbReference type="ARBA" id="ARBA00022692"/>
    </source>
</evidence>
<feature type="transmembrane region" description="Helical" evidence="5">
    <location>
        <begin position="120"/>
        <end position="142"/>
    </location>
</feature>
<dbReference type="PROSITE" id="PS50850">
    <property type="entry name" value="MFS"/>
    <property type="match status" value="1"/>
</dbReference>
<dbReference type="Pfam" id="PF07690">
    <property type="entry name" value="MFS_1"/>
    <property type="match status" value="1"/>
</dbReference>
<dbReference type="InterPro" id="IPR011701">
    <property type="entry name" value="MFS"/>
</dbReference>
<feature type="transmembrane region" description="Helical" evidence="5">
    <location>
        <begin position="148"/>
        <end position="170"/>
    </location>
</feature>
<comment type="subcellular location">
    <subcellularLocation>
        <location evidence="1">Cell membrane</location>
        <topology evidence="1">Multi-pass membrane protein</topology>
    </subcellularLocation>
</comment>